<organism evidence="9 10">
    <name type="scientific">Gordonibacter pamelaeae</name>
    <dbReference type="NCBI Taxonomy" id="471189"/>
    <lineage>
        <taxon>Bacteria</taxon>
        <taxon>Bacillati</taxon>
        <taxon>Actinomycetota</taxon>
        <taxon>Coriobacteriia</taxon>
        <taxon>Eggerthellales</taxon>
        <taxon>Eggerthellaceae</taxon>
        <taxon>Gordonibacter</taxon>
    </lineage>
</organism>
<dbReference type="AlphaFoldDB" id="A0A369M374"/>
<protein>
    <submittedName>
        <fullName evidence="9">UV DNA damage repair endonuclease UvsE</fullName>
    </submittedName>
</protein>
<keyword evidence="3" id="KW-0227">DNA damage</keyword>
<keyword evidence="4" id="KW-0228">DNA excision</keyword>
<keyword evidence="5" id="KW-0378">Hydrolase</keyword>
<dbReference type="Gene3D" id="3.20.20.150">
    <property type="entry name" value="Divalent-metal-dependent TIM barrel enzymes"/>
    <property type="match status" value="1"/>
</dbReference>
<evidence type="ECO:0000313" key="10">
    <source>
        <dbReference type="Proteomes" id="UP000254000"/>
    </source>
</evidence>
<dbReference type="GO" id="GO:0009411">
    <property type="term" value="P:response to UV"/>
    <property type="evidence" value="ECO:0007669"/>
    <property type="project" value="InterPro"/>
</dbReference>
<dbReference type="EMBL" id="PPTS01000003">
    <property type="protein sequence ID" value="RDB65872.1"/>
    <property type="molecule type" value="Genomic_DNA"/>
</dbReference>
<dbReference type="PANTHER" id="PTHR31290:SF5">
    <property type="entry name" value="UV-DAMAGE ENDONUCLEASE"/>
    <property type="match status" value="1"/>
</dbReference>
<comment type="caution">
    <text evidence="9">The sequence shown here is derived from an EMBL/GenBank/DDBJ whole genome shotgun (WGS) entry which is preliminary data.</text>
</comment>
<keyword evidence="1" id="KW-0540">Nuclease</keyword>
<name>A0A369M374_9ACTN</name>
<accession>A0A369M374</accession>
<evidence type="ECO:0000259" key="8">
    <source>
        <dbReference type="Pfam" id="PF08349"/>
    </source>
</evidence>
<feature type="region of interest" description="Disordered" evidence="7">
    <location>
        <begin position="243"/>
        <end position="264"/>
    </location>
</feature>
<keyword evidence="6" id="KW-0234">DNA repair</keyword>
<proteinExistence type="predicted"/>
<dbReference type="GO" id="GO:0016787">
    <property type="term" value="F:hydrolase activity"/>
    <property type="evidence" value="ECO:0007669"/>
    <property type="project" value="UniProtKB-KW"/>
</dbReference>
<dbReference type="NCBIfam" id="TIGR00629">
    <property type="entry name" value="uvde"/>
    <property type="match status" value="1"/>
</dbReference>
<dbReference type="SUPFAM" id="SSF51658">
    <property type="entry name" value="Xylose isomerase-like"/>
    <property type="match status" value="1"/>
</dbReference>
<evidence type="ECO:0000256" key="7">
    <source>
        <dbReference type="SAM" id="MobiDB-lite"/>
    </source>
</evidence>
<dbReference type="PANTHER" id="PTHR31290">
    <property type="entry name" value="UV-DAMAGE ENDONUCLEASE"/>
    <property type="match status" value="1"/>
</dbReference>
<evidence type="ECO:0000256" key="1">
    <source>
        <dbReference type="ARBA" id="ARBA00022722"/>
    </source>
</evidence>
<dbReference type="GeneID" id="78359474"/>
<evidence type="ECO:0000256" key="2">
    <source>
        <dbReference type="ARBA" id="ARBA00022759"/>
    </source>
</evidence>
<keyword evidence="2 9" id="KW-0255">Endonuclease</keyword>
<dbReference type="InterPro" id="IPR036237">
    <property type="entry name" value="Xyl_isomerase-like_sf"/>
</dbReference>
<dbReference type="Pfam" id="PF03851">
    <property type="entry name" value="UvdE"/>
    <property type="match status" value="1"/>
</dbReference>
<dbReference type="Pfam" id="PF08349">
    <property type="entry name" value="DUF1722"/>
    <property type="match status" value="1"/>
</dbReference>
<keyword evidence="10" id="KW-1185">Reference proteome</keyword>
<evidence type="ECO:0000256" key="6">
    <source>
        <dbReference type="ARBA" id="ARBA00023204"/>
    </source>
</evidence>
<dbReference type="OrthoDB" id="9782576at2"/>
<reference evidence="9 10" key="1">
    <citation type="journal article" date="2018" name="Elife">
        <title>Discovery and characterization of a prevalent human gut bacterial enzyme sufficient for the inactivation of a family of plant toxins.</title>
        <authorList>
            <person name="Koppel N."/>
            <person name="Bisanz J.E."/>
            <person name="Pandelia M.E."/>
            <person name="Turnbaugh P.J."/>
            <person name="Balskus E.P."/>
        </authorList>
    </citation>
    <scope>NUCLEOTIDE SEQUENCE [LARGE SCALE GENOMIC DNA]</scope>
    <source>
        <strain evidence="9 10">3C</strain>
    </source>
</reference>
<dbReference type="GO" id="GO:0004519">
    <property type="term" value="F:endonuclease activity"/>
    <property type="evidence" value="ECO:0007669"/>
    <property type="project" value="UniProtKB-KW"/>
</dbReference>
<dbReference type="Proteomes" id="UP000254000">
    <property type="component" value="Unassembled WGS sequence"/>
</dbReference>
<evidence type="ECO:0000256" key="4">
    <source>
        <dbReference type="ARBA" id="ARBA00022769"/>
    </source>
</evidence>
<sequence length="433" mass="46635">MLAAWTARCGKAGGAMNIGYASKTLGLPEGRMRSLAMRNASDERLAEAIGANLSALEAVIRYCGANGIRLFRVGSDVIPFGSSPANRLDWAHAFGERLAAIGALAARNQVRLSMHPGQNTVLNSPDDDVVRRAVADLAYHAAFLDALGTGAEAKVVLHVGGAYGDKEAALKRFVARCRELDAGVRRRLVVENDDRLFTAEDALAASEACGIPMVLDVLHHRLNRGPGGRDGLELLDAAARTWGPQDGPQKVHYAQQAPGRRPGSHADTIGLDGFLAFAASLEGRAPDVMLEVKDKNVSALKCLNALDAHGTTAVLERAWAAYKYSVLEHGQAAYQQVRNLLKDKAAYPVREFYRLVDGALARPAPPGSARNAAQHVWGYVSGAASARERASFARLMERYEGGQADLVAVKRHLAKLAGRYGQEYLLHSYYFDL</sequence>
<dbReference type="InterPro" id="IPR004601">
    <property type="entry name" value="UvdE"/>
</dbReference>
<evidence type="ECO:0000313" key="9">
    <source>
        <dbReference type="EMBL" id="RDB65872.1"/>
    </source>
</evidence>
<feature type="domain" description="DUF1722" evidence="8">
    <location>
        <begin position="323"/>
        <end position="432"/>
    </location>
</feature>
<dbReference type="RefSeq" id="WP_114568789.1">
    <property type="nucleotide sequence ID" value="NZ_CABMMS010000003.1"/>
</dbReference>
<gene>
    <name evidence="9" type="primary">uvdE</name>
    <name evidence="9" type="ORF">C1877_07160</name>
</gene>
<dbReference type="GO" id="GO:0006289">
    <property type="term" value="P:nucleotide-excision repair"/>
    <property type="evidence" value="ECO:0007669"/>
    <property type="project" value="InterPro"/>
</dbReference>
<evidence type="ECO:0000256" key="3">
    <source>
        <dbReference type="ARBA" id="ARBA00022763"/>
    </source>
</evidence>
<evidence type="ECO:0000256" key="5">
    <source>
        <dbReference type="ARBA" id="ARBA00022801"/>
    </source>
</evidence>
<dbReference type="InterPro" id="IPR013560">
    <property type="entry name" value="DUF1722"/>
</dbReference>